<comment type="function">
    <text evidence="1 6">Removes the N-terminal methionine from nascent proteins. The N-terminal methionine is often cleaved when the second residue in the primary sequence is small and uncharged (Met-Ala-, Cys, Gly, Pro, Ser, Thr, or Val). Requires deformylation of the N(alpha)-formylated initiator methionine before it can be hydrolyzed.</text>
</comment>
<feature type="binding site" evidence="6">
    <location>
        <position position="235"/>
    </location>
    <ligand>
        <name>a divalent metal cation</name>
        <dbReference type="ChEBI" id="CHEBI:60240"/>
        <label>2</label>
        <note>catalytic</note>
    </ligand>
</feature>
<feature type="binding site" evidence="6">
    <location>
        <position position="178"/>
    </location>
    <ligand>
        <name>substrate</name>
    </ligand>
</feature>
<dbReference type="GO" id="GO:0005829">
    <property type="term" value="C:cytosol"/>
    <property type="evidence" value="ECO:0007669"/>
    <property type="project" value="TreeGrafter"/>
</dbReference>
<dbReference type="PANTHER" id="PTHR43330:SF27">
    <property type="entry name" value="METHIONINE AMINOPEPTIDASE"/>
    <property type="match status" value="1"/>
</dbReference>
<dbReference type="PANTHER" id="PTHR43330">
    <property type="entry name" value="METHIONINE AMINOPEPTIDASE"/>
    <property type="match status" value="1"/>
</dbReference>
<dbReference type="GO" id="GO:0046872">
    <property type="term" value="F:metal ion binding"/>
    <property type="evidence" value="ECO:0007669"/>
    <property type="project" value="UniProtKB-UniRule"/>
</dbReference>
<keyword evidence="5 6" id="KW-0378">Hydrolase</keyword>
<feature type="binding site" evidence="6">
    <location>
        <position position="204"/>
    </location>
    <ligand>
        <name>a divalent metal cation</name>
        <dbReference type="ChEBI" id="CHEBI:60240"/>
        <label>2</label>
        <note>catalytic</note>
    </ligand>
</feature>
<dbReference type="SUPFAM" id="SSF55920">
    <property type="entry name" value="Creatinase/aminopeptidase"/>
    <property type="match status" value="1"/>
</dbReference>
<dbReference type="Pfam" id="PF00557">
    <property type="entry name" value="Peptidase_M24"/>
    <property type="match status" value="1"/>
</dbReference>
<feature type="binding site" evidence="6">
    <location>
        <position position="80"/>
    </location>
    <ligand>
        <name>substrate</name>
    </ligand>
</feature>
<keyword evidence="10" id="KW-1185">Reference proteome</keyword>
<dbReference type="HAMAP" id="MF_01974">
    <property type="entry name" value="MetAP_1"/>
    <property type="match status" value="1"/>
</dbReference>
<evidence type="ECO:0000256" key="2">
    <source>
        <dbReference type="ARBA" id="ARBA00022438"/>
    </source>
</evidence>
<dbReference type="PRINTS" id="PR00599">
    <property type="entry name" value="MAPEPTIDASE"/>
</dbReference>
<evidence type="ECO:0000256" key="6">
    <source>
        <dbReference type="HAMAP-Rule" id="MF_01974"/>
    </source>
</evidence>
<dbReference type="Proteomes" id="UP000000493">
    <property type="component" value="Chromosome"/>
</dbReference>
<reference evidence="9 10" key="2">
    <citation type="journal article" date="2012" name="Stand. Genomic Sci.">
        <title>Complete genome sequence of the aquatic bacterium Runella slithyformis type strain (LSU 4(T)).</title>
        <authorList>
            <person name="Copeland A."/>
            <person name="Zhang X."/>
            <person name="Misra M."/>
            <person name="Lapidus A."/>
            <person name="Nolan M."/>
            <person name="Lucas S."/>
            <person name="Deshpande S."/>
            <person name="Cheng J.F."/>
            <person name="Tapia R."/>
            <person name="Goodwin L.A."/>
            <person name="Pitluck S."/>
            <person name="Liolios K."/>
            <person name="Pagani I."/>
            <person name="Ivanova N."/>
            <person name="Mikhailova N."/>
            <person name="Pati A."/>
            <person name="Chen A."/>
            <person name="Palaniappan K."/>
            <person name="Land M."/>
            <person name="Hauser L."/>
            <person name="Pan C."/>
            <person name="Jeffries C.D."/>
            <person name="Detter J.C."/>
            <person name="Brambilla E.M."/>
            <person name="Rohde M."/>
            <person name="Djao O.D."/>
            <person name="Goker M."/>
            <person name="Sikorski J."/>
            <person name="Tindall B.J."/>
            <person name="Woyke T."/>
            <person name="Bristow J."/>
            <person name="Eisen J.A."/>
            <person name="Markowitz V."/>
            <person name="Hugenholtz P."/>
            <person name="Kyrpides N.C."/>
            <person name="Klenk H.P."/>
            <person name="Mavromatis K."/>
        </authorList>
    </citation>
    <scope>NUCLEOTIDE SEQUENCE [LARGE SCALE GENOMIC DNA]</scope>
    <source>
        <strain evidence="10">ATCC 29530 / DSM 19594 / LMG 11500 / NCIMB 11436 / LSU 4</strain>
    </source>
</reference>
<name>A0A7U4E5G4_RUNSL</name>
<evidence type="ECO:0000259" key="8">
    <source>
        <dbReference type="Pfam" id="PF00557"/>
    </source>
</evidence>
<comment type="cofactor">
    <cofactor evidence="6">
        <name>Co(2+)</name>
        <dbReference type="ChEBI" id="CHEBI:48828"/>
    </cofactor>
    <cofactor evidence="6">
        <name>Zn(2+)</name>
        <dbReference type="ChEBI" id="CHEBI:29105"/>
    </cofactor>
    <cofactor evidence="6">
        <name>Mn(2+)</name>
        <dbReference type="ChEBI" id="CHEBI:29035"/>
    </cofactor>
    <cofactor evidence="6">
        <name>Fe(2+)</name>
        <dbReference type="ChEBI" id="CHEBI:29033"/>
    </cofactor>
    <text evidence="6">Binds 2 divalent metal cations per subunit. Has a high-affinity and a low affinity metal-binding site. The true nature of the physiological cofactor is under debate. The enzyme is active with cobalt, zinc, manganese or divalent iron ions. Most likely, methionine aminopeptidases function as mononuclear Fe(2+)-metalloproteases under physiological conditions, and the catalytically relevant metal-binding site has been assigned to the histidine-containing high-affinity site.</text>
</comment>
<comment type="subunit">
    <text evidence="6">Monomer.</text>
</comment>
<gene>
    <name evidence="6" type="primary">map</name>
    <name evidence="9" type="ordered locus">Runsl_1680</name>
</gene>
<comment type="similarity">
    <text evidence="6">Belongs to the peptidase M24A family. Methionine aminopeptidase type 1 subfamily.</text>
</comment>
<evidence type="ECO:0000313" key="9">
    <source>
        <dbReference type="EMBL" id="AEI48104.1"/>
    </source>
</evidence>
<dbReference type="InterPro" id="IPR036005">
    <property type="entry name" value="Creatinase/aminopeptidase-like"/>
</dbReference>
<dbReference type="GO" id="GO:0070006">
    <property type="term" value="F:metalloaminopeptidase activity"/>
    <property type="evidence" value="ECO:0007669"/>
    <property type="project" value="UniProtKB-UniRule"/>
</dbReference>
<evidence type="ECO:0000256" key="3">
    <source>
        <dbReference type="ARBA" id="ARBA00022670"/>
    </source>
</evidence>
<evidence type="ECO:0000256" key="1">
    <source>
        <dbReference type="ARBA" id="ARBA00002521"/>
    </source>
</evidence>
<comment type="catalytic activity">
    <reaction evidence="6 7">
        <text>Release of N-terminal amino acids, preferentially methionine, from peptides and arylamides.</text>
        <dbReference type="EC" id="3.4.11.18"/>
    </reaction>
</comment>
<accession>A0A7U4E5G4</accession>
<dbReference type="EC" id="3.4.11.18" evidence="6 7"/>
<proteinExistence type="inferred from homology"/>
<dbReference type="InterPro" id="IPR000994">
    <property type="entry name" value="Pept_M24"/>
</dbReference>
<feature type="binding site" evidence="6">
    <location>
        <position position="235"/>
    </location>
    <ligand>
        <name>a divalent metal cation</name>
        <dbReference type="ChEBI" id="CHEBI:60240"/>
        <label>1</label>
    </ligand>
</feature>
<feature type="binding site" evidence="6">
    <location>
        <position position="108"/>
    </location>
    <ligand>
        <name>a divalent metal cation</name>
        <dbReference type="ChEBI" id="CHEBI:60240"/>
        <label>1</label>
    </ligand>
</feature>
<dbReference type="CDD" id="cd01086">
    <property type="entry name" value="MetAP1"/>
    <property type="match status" value="1"/>
</dbReference>
<keyword evidence="4 6" id="KW-0479">Metal-binding</keyword>
<evidence type="ECO:0000256" key="5">
    <source>
        <dbReference type="ARBA" id="ARBA00022801"/>
    </source>
</evidence>
<dbReference type="KEGG" id="rsi:Runsl_1680"/>
<dbReference type="InterPro" id="IPR002467">
    <property type="entry name" value="Pept_M24A_MAP1"/>
</dbReference>
<dbReference type="NCBIfam" id="TIGR00500">
    <property type="entry name" value="met_pdase_I"/>
    <property type="match status" value="1"/>
</dbReference>
<organism evidence="9 10">
    <name type="scientific">Runella slithyformis (strain ATCC 29530 / DSM 19594 / LMG 11500 / NCIMB 11436 / LSU 4)</name>
    <dbReference type="NCBI Taxonomy" id="761193"/>
    <lineage>
        <taxon>Bacteria</taxon>
        <taxon>Pseudomonadati</taxon>
        <taxon>Bacteroidota</taxon>
        <taxon>Cytophagia</taxon>
        <taxon>Cytophagales</taxon>
        <taxon>Spirosomataceae</taxon>
        <taxon>Runella</taxon>
    </lineage>
</organism>
<feature type="domain" description="Peptidase M24" evidence="8">
    <location>
        <begin position="16"/>
        <end position="241"/>
    </location>
</feature>
<keyword evidence="3 6" id="KW-0645">Protease</keyword>
<reference evidence="10" key="1">
    <citation type="submission" date="2011-06" db="EMBL/GenBank/DDBJ databases">
        <title>The complete genome of chromosome of Runella slithyformis DSM 19594.</title>
        <authorList>
            <consortium name="US DOE Joint Genome Institute (JGI-PGF)"/>
            <person name="Lucas S."/>
            <person name="Han J."/>
            <person name="Lapidus A."/>
            <person name="Bruce D."/>
            <person name="Goodwin L."/>
            <person name="Pitluck S."/>
            <person name="Peters L."/>
            <person name="Kyrpides N."/>
            <person name="Mavromatis K."/>
            <person name="Ivanova N."/>
            <person name="Ovchinnikova G."/>
            <person name="Zhang X."/>
            <person name="Misra M."/>
            <person name="Detter J.C."/>
            <person name="Tapia R."/>
            <person name="Han C."/>
            <person name="Land M."/>
            <person name="Hauser L."/>
            <person name="Markowitz V."/>
            <person name="Cheng J.-F."/>
            <person name="Hugenholtz P."/>
            <person name="Woyke T."/>
            <person name="Wu D."/>
            <person name="Tindall B."/>
            <person name="Faehrich R."/>
            <person name="Brambilla E."/>
            <person name="Klenk H.-P."/>
            <person name="Eisen J.A."/>
        </authorList>
    </citation>
    <scope>NUCLEOTIDE SEQUENCE [LARGE SCALE GENOMIC DNA]</scope>
    <source>
        <strain evidence="10">ATCC 29530 / DSM 19594 / LMG 11500 / NCIMB 11436 / LSU 4</strain>
    </source>
</reference>
<evidence type="ECO:0000256" key="7">
    <source>
        <dbReference type="RuleBase" id="RU003653"/>
    </source>
</evidence>
<feature type="binding site" evidence="6">
    <location>
        <position position="97"/>
    </location>
    <ligand>
        <name>a divalent metal cation</name>
        <dbReference type="ChEBI" id="CHEBI:60240"/>
        <label>1</label>
    </ligand>
</feature>
<dbReference type="GO" id="GO:0006508">
    <property type="term" value="P:proteolysis"/>
    <property type="evidence" value="ECO:0007669"/>
    <property type="project" value="UniProtKB-KW"/>
</dbReference>
<dbReference type="AlphaFoldDB" id="A0A7U4E5G4"/>
<evidence type="ECO:0000256" key="4">
    <source>
        <dbReference type="ARBA" id="ARBA00022723"/>
    </source>
</evidence>
<dbReference type="EMBL" id="CP002859">
    <property type="protein sequence ID" value="AEI48104.1"/>
    <property type="molecule type" value="Genomic_DNA"/>
</dbReference>
<protein>
    <recommendedName>
        <fullName evidence="6 7">Methionine aminopeptidase</fullName>
        <shortName evidence="6">MAP</shortName>
        <shortName evidence="6">MetAP</shortName>
        <ecNumber evidence="6 7">3.4.11.18</ecNumber>
    </recommendedName>
    <alternativeName>
        <fullName evidence="6">Peptidase M</fullName>
    </alternativeName>
</protein>
<dbReference type="InterPro" id="IPR001714">
    <property type="entry name" value="Pept_M24_MAP"/>
</dbReference>
<keyword evidence="2 6" id="KW-0031">Aminopeptidase</keyword>
<feature type="binding site" evidence="6">
    <location>
        <position position="108"/>
    </location>
    <ligand>
        <name>a divalent metal cation</name>
        <dbReference type="ChEBI" id="CHEBI:60240"/>
        <label>2</label>
        <note>catalytic</note>
    </ligand>
</feature>
<dbReference type="Gene3D" id="3.90.230.10">
    <property type="entry name" value="Creatinase/methionine aminopeptidase superfamily"/>
    <property type="match status" value="1"/>
</dbReference>
<feature type="binding site" evidence="6">
    <location>
        <position position="171"/>
    </location>
    <ligand>
        <name>a divalent metal cation</name>
        <dbReference type="ChEBI" id="CHEBI:60240"/>
        <label>2</label>
        <note>catalytic</note>
    </ligand>
</feature>
<dbReference type="GO" id="GO:0004239">
    <property type="term" value="F:initiator methionyl aminopeptidase activity"/>
    <property type="evidence" value="ECO:0007669"/>
    <property type="project" value="UniProtKB-UniRule"/>
</dbReference>
<evidence type="ECO:0000313" key="10">
    <source>
        <dbReference type="Proteomes" id="UP000000493"/>
    </source>
</evidence>
<sequence length="267" mass="29699">MTKMIFLKSEEEVLLIKESAQVLGKAHAEVAKWIKPGIMTKQLDKVAEEYINDHKGQPSFKGYNGFPTALCISLNDVVVHGFPSQYQLREGDVISIDCGVKLNGFHSDSAYTYPVGNISSEVMSLLKRTKQALYLGIEQATEGKRVGDIGYAIQSYVERYGYGVVRELVGHGVGRNLHESPEVPNYGKRGQGPKLREGTVIAIEPMITLGKRAVVQEKDGWTIRTTDRKPAAHFEHTVLVRKGKAEILTTFKYIEEVTENTTLMVSV</sequence>